<dbReference type="Proteomes" id="UP001500238">
    <property type="component" value="Unassembled WGS sequence"/>
</dbReference>
<evidence type="ECO:0000313" key="1">
    <source>
        <dbReference type="EMBL" id="GAA0656332.1"/>
    </source>
</evidence>
<comment type="caution">
    <text evidence="1">The sequence shown here is derived from an EMBL/GenBank/DDBJ whole genome shotgun (WGS) entry which is preliminary data.</text>
</comment>
<organism evidence="1 2">
    <name type="scientific">Sphingomonas insulae</name>
    <dbReference type="NCBI Taxonomy" id="424800"/>
    <lineage>
        <taxon>Bacteria</taxon>
        <taxon>Pseudomonadati</taxon>
        <taxon>Pseudomonadota</taxon>
        <taxon>Alphaproteobacteria</taxon>
        <taxon>Sphingomonadales</taxon>
        <taxon>Sphingomonadaceae</taxon>
        <taxon>Sphingomonas</taxon>
    </lineage>
</organism>
<dbReference type="EMBL" id="BAAAES010000001">
    <property type="protein sequence ID" value="GAA0656332.1"/>
    <property type="molecule type" value="Genomic_DNA"/>
</dbReference>
<gene>
    <name evidence="1" type="ORF">GCM10009102_00200</name>
</gene>
<accession>A0ABN1HK69</accession>
<name>A0ABN1HK69_9SPHN</name>
<reference evidence="1 2" key="1">
    <citation type="journal article" date="2019" name="Int. J. Syst. Evol. Microbiol.">
        <title>The Global Catalogue of Microorganisms (GCM) 10K type strain sequencing project: providing services to taxonomists for standard genome sequencing and annotation.</title>
        <authorList>
            <consortium name="The Broad Institute Genomics Platform"/>
            <consortium name="The Broad Institute Genome Sequencing Center for Infectious Disease"/>
            <person name="Wu L."/>
            <person name="Ma J."/>
        </authorList>
    </citation>
    <scope>NUCLEOTIDE SEQUENCE [LARGE SCALE GENOMIC DNA]</scope>
    <source>
        <strain evidence="1 2">JCM 14603</strain>
    </source>
</reference>
<evidence type="ECO:0000313" key="2">
    <source>
        <dbReference type="Proteomes" id="UP001500238"/>
    </source>
</evidence>
<keyword evidence="2" id="KW-1185">Reference proteome</keyword>
<proteinExistence type="predicted"/>
<sequence length="75" mass="8037">MMSAPDAATSAGFIAFTVAAVPTGMKAGVRIVPRCIRIEPVRARPSVAAMEKAKRDDMILALWRSRHAVSSVGQR</sequence>
<protein>
    <submittedName>
        <fullName evidence="1">Uncharacterized protein</fullName>
    </submittedName>
</protein>